<dbReference type="RefSeq" id="WP_281454063.1">
    <property type="nucleotide sequence ID" value="NZ_JASAOF010000002.1"/>
</dbReference>
<evidence type="ECO:0000313" key="6">
    <source>
        <dbReference type="Proteomes" id="UP001237595"/>
    </source>
</evidence>
<dbReference type="InterPro" id="IPR051201">
    <property type="entry name" value="Chloro_Bact_Ser_Proteases"/>
</dbReference>
<keyword evidence="2" id="KW-0378">Hydrolase</keyword>
<evidence type="ECO:0000313" key="5">
    <source>
        <dbReference type="EMBL" id="MDI2027677.1"/>
    </source>
</evidence>
<keyword evidence="1" id="KW-0645">Protease</keyword>
<proteinExistence type="predicted"/>
<organism evidence="5 6">
    <name type="scientific">Saccharopolyspora ipomoeae</name>
    <dbReference type="NCBI Taxonomy" id="3042027"/>
    <lineage>
        <taxon>Bacteria</taxon>
        <taxon>Bacillati</taxon>
        <taxon>Actinomycetota</taxon>
        <taxon>Actinomycetes</taxon>
        <taxon>Pseudonocardiales</taxon>
        <taxon>Pseudonocardiaceae</taxon>
        <taxon>Saccharopolyspora</taxon>
    </lineage>
</organism>
<feature type="compositionally biased region" description="Polar residues" evidence="3">
    <location>
        <begin position="1"/>
        <end position="11"/>
    </location>
</feature>
<evidence type="ECO:0000256" key="3">
    <source>
        <dbReference type="SAM" id="MobiDB-lite"/>
    </source>
</evidence>
<reference evidence="5 6" key="1">
    <citation type="submission" date="2023-04" db="EMBL/GenBank/DDBJ databases">
        <title>Draft genome sequence of Saccharopolyspora sp. TS4A08 isolated from sweet potato rhizospheric soil.</title>
        <authorList>
            <person name="Suksaard P."/>
            <person name="Duangmal K."/>
        </authorList>
    </citation>
    <scope>NUCLEOTIDE SEQUENCE [LARGE SCALE GENOMIC DNA]</scope>
    <source>
        <strain evidence="5 6">TS4A08</strain>
    </source>
</reference>
<protein>
    <submittedName>
        <fullName evidence="5">Trypsin-like peptidase domain-containing protein</fullName>
    </submittedName>
</protein>
<dbReference type="SUPFAM" id="SSF50494">
    <property type="entry name" value="Trypsin-like serine proteases"/>
    <property type="match status" value="1"/>
</dbReference>
<gene>
    <name evidence="5" type="ORF">QFW96_03615</name>
</gene>
<feature type="region of interest" description="Disordered" evidence="3">
    <location>
        <begin position="1"/>
        <end position="62"/>
    </location>
</feature>
<keyword evidence="4" id="KW-1133">Transmembrane helix</keyword>
<dbReference type="PANTHER" id="PTHR43343">
    <property type="entry name" value="PEPTIDASE S12"/>
    <property type="match status" value="1"/>
</dbReference>
<feature type="transmembrane region" description="Helical" evidence="4">
    <location>
        <begin position="74"/>
        <end position="98"/>
    </location>
</feature>
<dbReference type="InterPro" id="IPR001940">
    <property type="entry name" value="Peptidase_S1C"/>
</dbReference>
<evidence type="ECO:0000256" key="1">
    <source>
        <dbReference type="ARBA" id="ARBA00022670"/>
    </source>
</evidence>
<keyword evidence="4" id="KW-0472">Membrane</keyword>
<dbReference type="PRINTS" id="PR00834">
    <property type="entry name" value="PROTEASES2C"/>
</dbReference>
<keyword evidence="6" id="KW-1185">Reference proteome</keyword>
<dbReference type="PANTHER" id="PTHR43343:SF3">
    <property type="entry name" value="PROTEASE DO-LIKE 8, CHLOROPLASTIC"/>
    <property type="match status" value="1"/>
</dbReference>
<keyword evidence="4" id="KW-0812">Transmembrane</keyword>
<dbReference type="Pfam" id="PF13365">
    <property type="entry name" value="Trypsin_2"/>
    <property type="match status" value="1"/>
</dbReference>
<accession>A0ABT6PI49</accession>
<dbReference type="EMBL" id="JASAOF010000002">
    <property type="protein sequence ID" value="MDI2027677.1"/>
    <property type="molecule type" value="Genomic_DNA"/>
</dbReference>
<dbReference type="Proteomes" id="UP001237595">
    <property type="component" value="Unassembled WGS sequence"/>
</dbReference>
<dbReference type="InterPro" id="IPR009003">
    <property type="entry name" value="Peptidase_S1_PA"/>
</dbReference>
<name>A0ABT6PI49_9PSEU</name>
<evidence type="ECO:0000256" key="2">
    <source>
        <dbReference type="ARBA" id="ARBA00022801"/>
    </source>
</evidence>
<dbReference type="Gene3D" id="2.40.10.120">
    <property type="match status" value="1"/>
</dbReference>
<comment type="caution">
    <text evidence="5">The sequence shown here is derived from an EMBL/GenBank/DDBJ whole genome shotgun (WGS) entry which is preliminary data.</text>
</comment>
<sequence>MSQAPTHTPYTPAQYERPRNDHPFSYNPWGAPEREPEREREPEQKIAAAPEHSAPRPTLRGVEKLLRPSAKKRGMTAVVLGAALLSSGATAAATYGLVSHVAQPAASPQATAAAVQPSVVSLELNGPEGRSTGSGVVLDEGGRILTNNHVVAKSGGAPVTVTFNDGRKAQARVLQQDAGRDLAVVQADGVRDLTPAKLAYGSDVEVGQQVIAIGSPLGLSGTVTSGIVSALHRSVPTGEGPGLGDAIQTDAAINPGNSGGPLVNMDGEVVGINTAVASGKGGSEAAGLGFTVPIDQARGLVDGPAR</sequence>
<evidence type="ECO:0000256" key="4">
    <source>
        <dbReference type="SAM" id="Phobius"/>
    </source>
</evidence>
<feature type="compositionally biased region" description="Basic and acidic residues" evidence="3">
    <location>
        <begin position="32"/>
        <end position="44"/>
    </location>
</feature>